<dbReference type="RefSeq" id="WP_164699457.1">
    <property type="nucleotide sequence ID" value="NZ_BJYO01000005.1"/>
</dbReference>
<proteinExistence type="predicted"/>
<comment type="caution">
    <text evidence="1">The sequence shown here is derived from an EMBL/GenBank/DDBJ whole genome shotgun (WGS) entry which is preliminary data.</text>
</comment>
<dbReference type="GeneID" id="94546838"/>
<name>A0A288QAG0_9LACO</name>
<accession>A0A288QAG0</accession>
<sequence length="45" mass="4976">MALRKPHNSWAGARPVNHDASKTTRQAKTANIAQWAKGYAELEAK</sequence>
<dbReference type="AlphaFoldDB" id="A0A288QAG0"/>
<dbReference type="Proteomes" id="UP000254912">
    <property type="component" value="Unassembled WGS sequence"/>
</dbReference>
<reference evidence="1 2" key="1">
    <citation type="submission" date="2018-07" db="EMBL/GenBank/DDBJ databases">
        <title>Genomic Encyclopedia of Type Strains, Phase III (KMG-III): the genomes of soil and plant-associated and newly described type strains.</title>
        <authorList>
            <person name="Whitman W."/>
        </authorList>
    </citation>
    <scope>NUCLEOTIDE SEQUENCE [LARGE SCALE GENOMIC DNA]</scope>
    <source>
        <strain evidence="1 2">CECT 7031</strain>
    </source>
</reference>
<gene>
    <name evidence="1" type="ORF">DFP99_1217</name>
</gene>
<dbReference type="KEGG" id="wso:WSWS_01392"/>
<protein>
    <submittedName>
        <fullName evidence="1">Uncharacterized protein</fullName>
    </submittedName>
</protein>
<organism evidence="1 2">
    <name type="scientific">Weissella soli</name>
    <dbReference type="NCBI Taxonomy" id="155866"/>
    <lineage>
        <taxon>Bacteria</taxon>
        <taxon>Bacillati</taxon>
        <taxon>Bacillota</taxon>
        <taxon>Bacilli</taxon>
        <taxon>Lactobacillales</taxon>
        <taxon>Lactobacillaceae</taxon>
        <taxon>Weissella</taxon>
    </lineage>
</organism>
<evidence type="ECO:0000313" key="2">
    <source>
        <dbReference type="Proteomes" id="UP000254912"/>
    </source>
</evidence>
<dbReference type="EMBL" id="QRAS01000003">
    <property type="protein sequence ID" value="RDL05267.1"/>
    <property type="molecule type" value="Genomic_DNA"/>
</dbReference>
<evidence type="ECO:0000313" key="1">
    <source>
        <dbReference type="EMBL" id="RDL05267.1"/>
    </source>
</evidence>
<keyword evidence="2" id="KW-1185">Reference proteome</keyword>